<dbReference type="InterPro" id="IPR011251">
    <property type="entry name" value="Luciferase-like_dom"/>
</dbReference>
<dbReference type="EMBL" id="BJVJ01000001">
    <property type="protein sequence ID" value="GEL21186.1"/>
    <property type="molecule type" value="Genomic_DNA"/>
</dbReference>
<dbReference type="Proteomes" id="UP000321685">
    <property type="component" value="Unassembled WGS sequence"/>
</dbReference>
<proteinExistence type="predicted"/>
<feature type="domain" description="Luciferase-like" evidence="2">
    <location>
        <begin position="14"/>
        <end position="228"/>
    </location>
</feature>
<dbReference type="AlphaFoldDB" id="A0A511D8S1"/>
<evidence type="ECO:0000256" key="1">
    <source>
        <dbReference type="ARBA" id="ARBA00023002"/>
    </source>
</evidence>
<name>A0A511D8S1_9PSEU</name>
<evidence type="ECO:0000313" key="4">
    <source>
        <dbReference type="Proteomes" id="UP000321685"/>
    </source>
</evidence>
<sequence length="292" mass="30776">MGPVKVRIGIGLGQGDIGSDDLAEVMAAIDTHDLDSLWMSEILTSPGPDPLVALASAAHLHPSLRLGATIVLPGRNPVRLAKALATLDRLSGGRLLLTFVPGLPRGVESAAVGVPVADRGAVMDAVLPKLRRWWAGEEVDGVRVLPRPVQDPLEPWLAGLAPASLRRCGRFADGWLGAFCTVDEAVAARDAINAAADAAGREIDPEHFGMSIGYAVTPPDDAQLAAIAARTRGREIDPADVVPVGPAEVRRLLERFIEQGFSKFVLRPTRPSAAGWDTELGSLAAEVGRLQT</sequence>
<dbReference type="Pfam" id="PF00296">
    <property type="entry name" value="Bac_luciferase"/>
    <property type="match status" value="1"/>
</dbReference>
<dbReference type="InterPro" id="IPR050564">
    <property type="entry name" value="F420-G6PD/mer"/>
</dbReference>
<reference evidence="3 4" key="1">
    <citation type="submission" date="2019-07" db="EMBL/GenBank/DDBJ databases">
        <title>Whole genome shotgun sequence of Pseudonocardia sulfidoxydans NBRC 16205.</title>
        <authorList>
            <person name="Hosoyama A."/>
            <person name="Uohara A."/>
            <person name="Ohji S."/>
            <person name="Ichikawa N."/>
        </authorList>
    </citation>
    <scope>NUCLEOTIDE SEQUENCE [LARGE SCALE GENOMIC DNA]</scope>
    <source>
        <strain evidence="3 4">NBRC 16205</strain>
    </source>
</reference>
<gene>
    <name evidence="3" type="primary">hmd</name>
    <name evidence="3" type="ORF">PSU4_01400</name>
</gene>
<keyword evidence="4" id="KW-1185">Reference proteome</keyword>
<dbReference type="GO" id="GO:0016705">
    <property type="term" value="F:oxidoreductase activity, acting on paired donors, with incorporation or reduction of molecular oxygen"/>
    <property type="evidence" value="ECO:0007669"/>
    <property type="project" value="InterPro"/>
</dbReference>
<evidence type="ECO:0000259" key="2">
    <source>
        <dbReference type="Pfam" id="PF00296"/>
    </source>
</evidence>
<comment type="caution">
    <text evidence="3">The sequence shown here is derived from an EMBL/GenBank/DDBJ whole genome shotgun (WGS) entry which is preliminary data.</text>
</comment>
<dbReference type="InterPro" id="IPR036661">
    <property type="entry name" value="Luciferase-like_sf"/>
</dbReference>
<dbReference type="SUPFAM" id="SSF51679">
    <property type="entry name" value="Bacterial luciferase-like"/>
    <property type="match status" value="1"/>
</dbReference>
<keyword evidence="1" id="KW-0560">Oxidoreductase</keyword>
<dbReference type="Gene3D" id="3.20.20.30">
    <property type="entry name" value="Luciferase-like domain"/>
    <property type="match status" value="1"/>
</dbReference>
<dbReference type="PANTHER" id="PTHR43244">
    <property type="match status" value="1"/>
</dbReference>
<dbReference type="PANTHER" id="PTHR43244:SF1">
    <property type="entry name" value="5,10-METHYLENETETRAHYDROMETHANOPTERIN REDUCTASE"/>
    <property type="match status" value="1"/>
</dbReference>
<evidence type="ECO:0000313" key="3">
    <source>
        <dbReference type="EMBL" id="GEL21186.1"/>
    </source>
</evidence>
<protein>
    <submittedName>
        <fullName evidence="3">LLM class F420-dependent oxidoreductase</fullName>
    </submittedName>
</protein>
<organism evidence="3 4">
    <name type="scientific">Pseudonocardia sulfidoxydans NBRC 16205</name>
    <dbReference type="NCBI Taxonomy" id="1223511"/>
    <lineage>
        <taxon>Bacteria</taxon>
        <taxon>Bacillati</taxon>
        <taxon>Actinomycetota</taxon>
        <taxon>Actinomycetes</taxon>
        <taxon>Pseudonocardiales</taxon>
        <taxon>Pseudonocardiaceae</taxon>
        <taxon>Pseudonocardia</taxon>
    </lineage>
</organism>
<accession>A0A511D8S1</accession>